<dbReference type="EMBL" id="MU790556">
    <property type="protein sequence ID" value="KAJ3998587.1"/>
    <property type="molecule type" value="Genomic_DNA"/>
</dbReference>
<name>A0ABQ8QJ01_9AGAR</name>
<keyword evidence="2" id="KW-1185">Reference proteome</keyword>
<accession>A0ABQ8QJ01</accession>
<feature type="non-terminal residue" evidence="1">
    <location>
        <position position="74"/>
    </location>
</feature>
<proteinExistence type="predicted"/>
<comment type="caution">
    <text evidence="1">The sequence shown here is derived from an EMBL/GenBank/DDBJ whole genome shotgun (WGS) entry which is preliminary data.</text>
</comment>
<organism evidence="1 2">
    <name type="scientific">Lentinula boryana</name>
    <dbReference type="NCBI Taxonomy" id="40481"/>
    <lineage>
        <taxon>Eukaryota</taxon>
        <taxon>Fungi</taxon>
        <taxon>Dikarya</taxon>
        <taxon>Basidiomycota</taxon>
        <taxon>Agaricomycotina</taxon>
        <taxon>Agaricomycetes</taxon>
        <taxon>Agaricomycetidae</taxon>
        <taxon>Agaricales</taxon>
        <taxon>Marasmiineae</taxon>
        <taxon>Omphalotaceae</taxon>
        <taxon>Lentinula</taxon>
    </lineage>
</organism>
<gene>
    <name evidence="1" type="ORF">F5050DRAFT_1542917</name>
</gene>
<evidence type="ECO:0000313" key="1">
    <source>
        <dbReference type="EMBL" id="KAJ3998587.1"/>
    </source>
</evidence>
<reference evidence="1" key="1">
    <citation type="submission" date="2022-08" db="EMBL/GenBank/DDBJ databases">
        <authorList>
            <consortium name="DOE Joint Genome Institute"/>
            <person name="Min B."/>
            <person name="Riley R."/>
            <person name="Sierra-Patev S."/>
            <person name="Naranjo-Ortiz M."/>
            <person name="Looney B."/>
            <person name="Konkel Z."/>
            <person name="Slot J.C."/>
            <person name="Sakamoto Y."/>
            <person name="Steenwyk J.L."/>
            <person name="Rokas A."/>
            <person name="Carro J."/>
            <person name="Camarero S."/>
            <person name="Ferreira P."/>
            <person name="Molpeceres G."/>
            <person name="Ruiz-Duenas F.J."/>
            <person name="Serrano A."/>
            <person name="Henrissat B."/>
            <person name="Drula E."/>
            <person name="Hughes K.W."/>
            <person name="Mata J.L."/>
            <person name="Ishikawa N.K."/>
            <person name="Vargas-Isla R."/>
            <person name="Ushijima S."/>
            <person name="Smith C.A."/>
            <person name="Ahrendt S."/>
            <person name="Andreopoulos W."/>
            <person name="He G."/>
            <person name="Labutti K."/>
            <person name="Lipzen A."/>
            <person name="Ng V."/>
            <person name="Sandor L."/>
            <person name="Barry K."/>
            <person name="Martinez A.T."/>
            <person name="Xiao Y."/>
            <person name="Gibbons J.G."/>
            <person name="Terashima K."/>
            <person name="Hibbett D.S."/>
            <person name="Grigoriev I.V."/>
        </authorList>
    </citation>
    <scope>NUCLEOTIDE SEQUENCE</scope>
    <source>
        <strain evidence="1">TFB10827</strain>
    </source>
</reference>
<feature type="non-terminal residue" evidence="1">
    <location>
        <position position="1"/>
    </location>
</feature>
<evidence type="ECO:0000313" key="2">
    <source>
        <dbReference type="Proteomes" id="UP001163828"/>
    </source>
</evidence>
<protein>
    <submittedName>
        <fullName evidence="1">Uncharacterized protein</fullName>
    </submittedName>
</protein>
<dbReference type="Proteomes" id="UP001163828">
    <property type="component" value="Unassembled WGS sequence"/>
</dbReference>
<sequence>LSSLQCAQVERVGDILLKLGKEGQSSEESDSDSGLIITVPHYRHRIITDMMVELDSSVKAVKKAHALQLGKKSL</sequence>